<protein>
    <submittedName>
        <fullName evidence="2">Uncharacterized protein</fullName>
    </submittedName>
</protein>
<feature type="region of interest" description="Disordered" evidence="1">
    <location>
        <begin position="1"/>
        <end position="62"/>
    </location>
</feature>
<reference evidence="2 3" key="1">
    <citation type="submission" date="2023-07" db="EMBL/GenBank/DDBJ databases">
        <title>Comparative genomics of wheat-associated soil bacteria to identify genetic determinants of phenazine resistance.</title>
        <authorList>
            <person name="Mouncey N."/>
        </authorList>
    </citation>
    <scope>NUCLEOTIDE SEQUENCE [LARGE SCALE GENOMIC DNA]</scope>
    <source>
        <strain evidence="2 3">V2I4</strain>
    </source>
</reference>
<name>A0ABU0SWM2_9ACTN</name>
<evidence type="ECO:0000256" key="1">
    <source>
        <dbReference type="SAM" id="MobiDB-lite"/>
    </source>
</evidence>
<comment type="caution">
    <text evidence="2">The sequence shown here is derived from an EMBL/GenBank/DDBJ whole genome shotgun (WGS) entry which is preliminary data.</text>
</comment>
<sequence>MGETRGDGGVQRAVQEGGDEPEESVEPGTPDQDEAIRGHTQARQPEDDDEDLELPEPFSAPL</sequence>
<evidence type="ECO:0000313" key="3">
    <source>
        <dbReference type="Proteomes" id="UP001230328"/>
    </source>
</evidence>
<keyword evidence="3" id="KW-1185">Reference proteome</keyword>
<accession>A0ABU0SWM2</accession>
<proteinExistence type="predicted"/>
<organism evidence="2 3">
    <name type="scientific">Streptomyces umbrinus</name>
    <dbReference type="NCBI Taxonomy" id="67370"/>
    <lineage>
        <taxon>Bacteria</taxon>
        <taxon>Bacillati</taxon>
        <taxon>Actinomycetota</taxon>
        <taxon>Actinomycetes</taxon>
        <taxon>Kitasatosporales</taxon>
        <taxon>Streptomycetaceae</taxon>
        <taxon>Streptomyces</taxon>
        <taxon>Streptomyces phaeochromogenes group</taxon>
    </lineage>
</organism>
<evidence type="ECO:0000313" key="2">
    <source>
        <dbReference type="EMBL" id="MDQ1027116.1"/>
    </source>
</evidence>
<dbReference type="RefSeq" id="WP_307522457.1">
    <property type="nucleotide sequence ID" value="NZ_JAUSZI010000002.1"/>
</dbReference>
<dbReference type="Proteomes" id="UP001230328">
    <property type="component" value="Unassembled WGS sequence"/>
</dbReference>
<dbReference type="EMBL" id="JAUSZI010000002">
    <property type="protein sequence ID" value="MDQ1027116.1"/>
    <property type="molecule type" value="Genomic_DNA"/>
</dbReference>
<gene>
    <name evidence="2" type="ORF">QF035_004698</name>
</gene>